<name>A0A939DJ86_9GAMM</name>
<dbReference type="RefSeq" id="WP_206562566.1">
    <property type="nucleotide sequence ID" value="NZ_JAFKCZ010000024.1"/>
</dbReference>
<evidence type="ECO:0000256" key="1">
    <source>
        <dbReference type="SAM" id="Coils"/>
    </source>
</evidence>
<protein>
    <submittedName>
        <fullName evidence="2">Uncharacterized protein</fullName>
    </submittedName>
</protein>
<dbReference type="InterPro" id="IPR046703">
    <property type="entry name" value="DUF6776"/>
</dbReference>
<sequence>MLAATLCAALLLGLGIYLGQRAAYSGMGMDPERYRELERALPQARQQIADLERQLGAANTRHEVDRAALEMVRQDLARQREQIADLDEGLRFYRSLMAPGEIAQGFSLRGLELMARETPGRYAYRLVAQQEARKHEVVRGTLRLEVLGLADGQPVSYPLSELARDVENGDIPLRFRYFQAIEGELELPEDFEPQAVEVLAAVSSPRRLEVRESYPWQLQEKFTHVGK</sequence>
<organism evidence="2 3">
    <name type="scientific">Parahaliea mediterranea</name>
    <dbReference type="NCBI Taxonomy" id="651086"/>
    <lineage>
        <taxon>Bacteria</taxon>
        <taxon>Pseudomonadati</taxon>
        <taxon>Pseudomonadota</taxon>
        <taxon>Gammaproteobacteria</taxon>
        <taxon>Cellvibrionales</taxon>
        <taxon>Halieaceae</taxon>
        <taxon>Parahaliea</taxon>
    </lineage>
</organism>
<keyword evidence="1" id="KW-0175">Coiled coil</keyword>
<dbReference type="AlphaFoldDB" id="A0A939DJ86"/>
<dbReference type="Pfam" id="PF20567">
    <property type="entry name" value="DUF6776"/>
    <property type="match status" value="1"/>
</dbReference>
<comment type="caution">
    <text evidence="2">The sequence shown here is derived from an EMBL/GenBank/DDBJ whole genome shotgun (WGS) entry which is preliminary data.</text>
</comment>
<feature type="coiled-coil region" evidence="1">
    <location>
        <begin position="34"/>
        <end position="89"/>
    </location>
</feature>
<gene>
    <name evidence="2" type="ORF">JYP50_21150</name>
</gene>
<dbReference type="Proteomes" id="UP000664303">
    <property type="component" value="Unassembled WGS sequence"/>
</dbReference>
<accession>A0A939DJ86</accession>
<keyword evidence="3" id="KW-1185">Reference proteome</keyword>
<evidence type="ECO:0000313" key="2">
    <source>
        <dbReference type="EMBL" id="MBN7799119.1"/>
    </source>
</evidence>
<evidence type="ECO:0000313" key="3">
    <source>
        <dbReference type="Proteomes" id="UP000664303"/>
    </source>
</evidence>
<reference evidence="2" key="1">
    <citation type="submission" date="2021-02" db="EMBL/GenBank/DDBJ databases">
        <title>PHA producing bacteria isolated from coastal sediment in Guangdong, Shenzhen.</title>
        <authorList>
            <person name="Zheng W."/>
            <person name="Yu S."/>
            <person name="Huang Y."/>
        </authorList>
    </citation>
    <scope>NUCLEOTIDE SEQUENCE</scope>
    <source>
        <strain evidence="2">TN14-10</strain>
    </source>
</reference>
<proteinExistence type="predicted"/>
<dbReference type="EMBL" id="JAFKCZ010000024">
    <property type="protein sequence ID" value="MBN7799119.1"/>
    <property type="molecule type" value="Genomic_DNA"/>
</dbReference>